<evidence type="ECO:0000313" key="3">
    <source>
        <dbReference type="Proteomes" id="UP000837857"/>
    </source>
</evidence>
<keyword evidence="1" id="KW-0732">Signal</keyword>
<feature type="chain" id="PRO_5045980476" description="Secreted protein" evidence="1">
    <location>
        <begin position="19"/>
        <end position="88"/>
    </location>
</feature>
<evidence type="ECO:0008006" key="4">
    <source>
        <dbReference type="Google" id="ProtNLM"/>
    </source>
</evidence>
<feature type="non-terminal residue" evidence="2">
    <location>
        <position position="1"/>
    </location>
</feature>
<reference evidence="2" key="1">
    <citation type="submission" date="2022-03" db="EMBL/GenBank/DDBJ databases">
        <authorList>
            <person name="Martin H S."/>
        </authorList>
    </citation>
    <scope>NUCLEOTIDE SEQUENCE</scope>
</reference>
<keyword evidence="3" id="KW-1185">Reference proteome</keyword>
<feature type="signal peptide" evidence="1">
    <location>
        <begin position="1"/>
        <end position="18"/>
    </location>
</feature>
<dbReference type="Proteomes" id="UP000837857">
    <property type="component" value="Chromosome 10"/>
</dbReference>
<sequence length="88" mass="9502">MRTLLLPVLSMLLLVLRGVVLLLKGCAIGRWNVAEELTADCLSSIRRPRGSAGISPPGPHVHQSGVIVSFTANRSFQHGSVFKIKLLT</sequence>
<organism evidence="2 3">
    <name type="scientific">Iphiclides podalirius</name>
    <name type="common">scarce swallowtail</name>
    <dbReference type="NCBI Taxonomy" id="110791"/>
    <lineage>
        <taxon>Eukaryota</taxon>
        <taxon>Metazoa</taxon>
        <taxon>Ecdysozoa</taxon>
        <taxon>Arthropoda</taxon>
        <taxon>Hexapoda</taxon>
        <taxon>Insecta</taxon>
        <taxon>Pterygota</taxon>
        <taxon>Neoptera</taxon>
        <taxon>Endopterygota</taxon>
        <taxon>Lepidoptera</taxon>
        <taxon>Glossata</taxon>
        <taxon>Ditrysia</taxon>
        <taxon>Papilionoidea</taxon>
        <taxon>Papilionidae</taxon>
        <taxon>Papilioninae</taxon>
        <taxon>Iphiclides</taxon>
    </lineage>
</organism>
<evidence type="ECO:0000313" key="2">
    <source>
        <dbReference type="EMBL" id="CAH2037827.1"/>
    </source>
</evidence>
<accession>A0ABN8HSQ5</accession>
<evidence type="ECO:0000256" key="1">
    <source>
        <dbReference type="SAM" id="SignalP"/>
    </source>
</evidence>
<protein>
    <recommendedName>
        <fullName evidence="4">Secreted protein</fullName>
    </recommendedName>
</protein>
<proteinExistence type="predicted"/>
<name>A0ABN8HSQ5_9NEOP</name>
<gene>
    <name evidence="2" type="ORF">IPOD504_LOCUS1335</name>
</gene>
<dbReference type="EMBL" id="OW152822">
    <property type="protein sequence ID" value="CAH2037827.1"/>
    <property type="molecule type" value="Genomic_DNA"/>
</dbReference>